<dbReference type="Proteomes" id="UP000199615">
    <property type="component" value="Unassembled WGS sequence"/>
</dbReference>
<keyword evidence="2" id="KW-1185">Reference proteome</keyword>
<sequence>MKARDSGQFRHLSPDELECLAAAEWAQAEAMSDDLKDLVIKSANAMHARAKLKRILLSQVPTKH</sequence>
<gene>
    <name evidence="1" type="ORF">SAMN05444123_111163</name>
</gene>
<reference evidence="2" key="1">
    <citation type="submission" date="2016-10" db="EMBL/GenBank/DDBJ databases">
        <authorList>
            <person name="Varghese N."/>
            <person name="Submissions S."/>
        </authorList>
    </citation>
    <scope>NUCLEOTIDE SEQUENCE [LARGE SCALE GENOMIC DNA]</scope>
    <source>
        <strain evidence="2">DSM 123</strain>
    </source>
</reference>
<dbReference type="RefSeq" id="WP_092685862.1">
    <property type="nucleotide sequence ID" value="NZ_FODT01000011.1"/>
</dbReference>
<name>A0A1H8WB88_9BRAD</name>
<proteinExistence type="predicted"/>
<dbReference type="OrthoDB" id="8141281at2"/>
<organism evidence="1 2">
    <name type="scientific">Rhodopseudomonas pseudopalustris</name>
    <dbReference type="NCBI Taxonomy" id="1513892"/>
    <lineage>
        <taxon>Bacteria</taxon>
        <taxon>Pseudomonadati</taxon>
        <taxon>Pseudomonadota</taxon>
        <taxon>Alphaproteobacteria</taxon>
        <taxon>Hyphomicrobiales</taxon>
        <taxon>Nitrobacteraceae</taxon>
        <taxon>Rhodopseudomonas</taxon>
    </lineage>
</organism>
<dbReference type="AlphaFoldDB" id="A0A1H8WB88"/>
<evidence type="ECO:0000313" key="1">
    <source>
        <dbReference type="EMBL" id="SEP24707.1"/>
    </source>
</evidence>
<dbReference type="EMBL" id="FODT01000011">
    <property type="protein sequence ID" value="SEP24707.1"/>
    <property type="molecule type" value="Genomic_DNA"/>
</dbReference>
<accession>A0A1H8WB88</accession>
<protein>
    <submittedName>
        <fullName evidence="1">Uncharacterized protein</fullName>
    </submittedName>
</protein>
<evidence type="ECO:0000313" key="2">
    <source>
        <dbReference type="Proteomes" id="UP000199615"/>
    </source>
</evidence>